<dbReference type="EMBL" id="AP009240">
    <property type="protein sequence ID" value="BAG78636.1"/>
    <property type="molecule type" value="Genomic_DNA"/>
</dbReference>
<proteinExistence type="predicted"/>
<evidence type="ECO:0000313" key="2">
    <source>
        <dbReference type="Proteomes" id="UP000008199"/>
    </source>
</evidence>
<dbReference type="AlphaFoldDB" id="A0A979GIE9"/>
<evidence type="ECO:0000313" key="1">
    <source>
        <dbReference type="EMBL" id="BAG78636.1"/>
    </source>
</evidence>
<organism evidence="1 2">
    <name type="scientific">Escherichia coli (strain SE11)</name>
    <dbReference type="NCBI Taxonomy" id="409438"/>
    <lineage>
        <taxon>Bacteria</taxon>
        <taxon>Pseudomonadati</taxon>
        <taxon>Pseudomonadota</taxon>
        <taxon>Gammaproteobacteria</taxon>
        <taxon>Enterobacterales</taxon>
        <taxon>Enterobacteriaceae</taxon>
        <taxon>Escherichia</taxon>
    </lineage>
</organism>
<accession>A0A979GIE9</accession>
<name>A0A979GIE9_ECOSE</name>
<gene>
    <name evidence="1" type="ordered locus">ECSE_3112</name>
</gene>
<dbReference type="Proteomes" id="UP000008199">
    <property type="component" value="Chromosome"/>
</dbReference>
<sequence>MLLFLSLFLPMLSFFRLLSTRAIALIKFGSILNIVPASLEQELLAKDIFVINIQNVKMVKNLTFGERIFFHV</sequence>
<dbReference type="KEGG" id="ecy:ECSE_3112"/>
<reference evidence="1 2" key="1">
    <citation type="journal article" date="2008" name="DNA Res.">
        <title>Complete genome sequence and comparative analysis of the wild-type commensal Escherichia coli strain SE11 isolated from a healthy adult.</title>
        <authorList>
            <person name="Oshima K."/>
            <person name="Toh H."/>
            <person name="Ogura Y."/>
            <person name="Sasamoto H."/>
            <person name="Morita H."/>
            <person name="Park S.-H."/>
            <person name="Ooka T."/>
            <person name="Iyoda S."/>
            <person name="Taylor T.D."/>
            <person name="Hayashi T."/>
            <person name="Itoh K."/>
            <person name="Hattori M."/>
        </authorList>
    </citation>
    <scope>NUCLEOTIDE SEQUENCE [LARGE SCALE GENOMIC DNA]</scope>
    <source>
        <strain evidence="1 2">SE11</strain>
    </source>
</reference>
<protein>
    <submittedName>
        <fullName evidence="1">Uncharacterized protein</fullName>
    </submittedName>
</protein>